<keyword evidence="1" id="KW-0732">Signal</keyword>
<comment type="caution">
    <text evidence="3">The sequence shown here is derived from an EMBL/GenBank/DDBJ whole genome shotgun (WGS) entry which is preliminary data.</text>
</comment>
<dbReference type="AlphaFoldDB" id="A0A2G5T7E0"/>
<dbReference type="Proteomes" id="UP000230233">
    <property type="component" value="Chromosome V"/>
</dbReference>
<evidence type="ECO:0000256" key="1">
    <source>
        <dbReference type="SAM" id="SignalP"/>
    </source>
</evidence>
<dbReference type="Pfam" id="PF01579">
    <property type="entry name" value="DUF19"/>
    <property type="match status" value="2"/>
</dbReference>
<reference evidence="4" key="1">
    <citation type="submission" date="2017-10" db="EMBL/GenBank/DDBJ databases">
        <title>Rapid genome shrinkage in a self-fertile nematode reveals novel sperm competition proteins.</title>
        <authorList>
            <person name="Yin D."/>
            <person name="Schwarz E.M."/>
            <person name="Thomas C.G."/>
            <person name="Felde R.L."/>
            <person name="Korf I.F."/>
            <person name="Cutter A.D."/>
            <person name="Schartner C.M."/>
            <person name="Ralston E.J."/>
            <person name="Meyer B.J."/>
            <person name="Haag E.S."/>
        </authorList>
    </citation>
    <scope>NUCLEOTIDE SEQUENCE [LARGE SCALE GENOMIC DNA]</scope>
    <source>
        <strain evidence="4">JU1422</strain>
    </source>
</reference>
<dbReference type="PANTHER" id="PTHR21453">
    <property type="entry name" value="DUF19 DOMAIN-CONTAINING PROTEIN-RELATED-RELATED"/>
    <property type="match status" value="1"/>
</dbReference>
<dbReference type="InterPro" id="IPR002542">
    <property type="entry name" value="T20D4.11-like_dom"/>
</dbReference>
<dbReference type="OrthoDB" id="5904617at2759"/>
<feature type="chain" id="PRO_5013828511" description="T20D4.11-like domain-containing protein" evidence="1">
    <location>
        <begin position="20"/>
        <end position="307"/>
    </location>
</feature>
<organism evidence="3 4">
    <name type="scientific">Caenorhabditis nigoni</name>
    <dbReference type="NCBI Taxonomy" id="1611254"/>
    <lineage>
        <taxon>Eukaryota</taxon>
        <taxon>Metazoa</taxon>
        <taxon>Ecdysozoa</taxon>
        <taxon>Nematoda</taxon>
        <taxon>Chromadorea</taxon>
        <taxon>Rhabditida</taxon>
        <taxon>Rhabditina</taxon>
        <taxon>Rhabditomorpha</taxon>
        <taxon>Rhabditoidea</taxon>
        <taxon>Rhabditidae</taxon>
        <taxon>Peloderinae</taxon>
        <taxon>Caenorhabditis</taxon>
    </lineage>
</organism>
<accession>A0A2G5T7E0</accession>
<dbReference type="PANTHER" id="PTHR21453:SF28">
    <property type="entry name" value="DUF19 DOMAIN-CONTAINING PROTEIN-RELATED"/>
    <property type="match status" value="1"/>
</dbReference>
<dbReference type="EMBL" id="PDUG01000005">
    <property type="protein sequence ID" value="PIC23021.1"/>
    <property type="molecule type" value="Genomic_DNA"/>
</dbReference>
<evidence type="ECO:0000313" key="3">
    <source>
        <dbReference type="EMBL" id="PIC23021.1"/>
    </source>
</evidence>
<feature type="domain" description="T20D4.11-like" evidence="2">
    <location>
        <begin position="179"/>
        <end position="299"/>
    </location>
</feature>
<feature type="signal peptide" evidence="1">
    <location>
        <begin position="1"/>
        <end position="19"/>
    </location>
</feature>
<protein>
    <recommendedName>
        <fullName evidence="2">T20D4.11-like domain-containing protein</fullName>
    </recommendedName>
</protein>
<keyword evidence="4" id="KW-1185">Reference proteome</keyword>
<evidence type="ECO:0000259" key="2">
    <source>
        <dbReference type="Pfam" id="PF01579"/>
    </source>
</evidence>
<proteinExistence type="predicted"/>
<name>A0A2G5T7E0_9PELO</name>
<feature type="domain" description="T20D4.11-like" evidence="2">
    <location>
        <begin position="31"/>
        <end position="171"/>
    </location>
</feature>
<gene>
    <name evidence="3" type="primary">Cnig_chr_V.g16863</name>
    <name evidence="3" type="ORF">B9Z55_016863</name>
</gene>
<evidence type="ECO:0000313" key="4">
    <source>
        <dbReference type="Proteomes" id="UP000230233"/>
    </source>
</evidence>
<sequence length="307" mass="35435">MLQFLFLLCSFTLFNISNTASVDSSASGVLCSVSVGRDELKCYMRLLEMTQTTVTTDWKSRSEVEEFRTSCDHIRDCYESMKCRKNDTDILQARKSTKGYCDRMLFMSDNFPDCIQKLNNKNSQCWQKYIPVPGYSCTDIFGAKDCVKSDVEKVCGKSEWVRFRDDIINFSLKGVSIFWKNPAEIQNFQQACKNLQGCYASLACRDEDWHINQVTQNMQAYCNSMVYLTTDFSGCMQKLNNRNSQCWMNYVPVNGDFCSNVFGYNYCVRSEIIEVCGQQEWIGFRDNMINLLSVVSPDCNLDQLRNL</sequence>